<sequence length="60" mass="7113">MYSNSFTENAYTNLNRSLKKTVDKIKPKVFKIKPISCKKNVLYKSCRSVKHKKLFFKINL</sequence>
<dbReference type="KEGG" id="ffl:HYN86_14445"/>
<proteinExistence type="predicted"/>
<organism evidence="1 2">
    <name type="scientific">Flavobacterium fluviale</name>
    <dbReference type="NCBI Taxonomy" id="2249356"/>
    <lineage>
        <taxon>Bacteria</taxon>
        <taxon>Pseudomonadati</taxon>
        <taxon>Bacteroidota</taxon>
        <taxon>Flavobacteriia</taxon>
        <taxon>Flavobacteriales</taxon>
        <taxon>Flavobacteriaceae</taxon>
        <taxon>Flavobacterium</taxon>
    </lineage>
</organism>
<name>A0A344LUY8_9FLAO</name>
<keyword evidence="2" id="KW-1185">Reference proteome</keyword>
<evidence type="ECO:0000313" key="1">
    <source>
        <dbReference type="EMBL" id="AXB57730.1"/>
    </source>
</evidence>
<evidence type="ECO:0000313" key="2">
    <source>
        <dbReference type="Proteomes" id="UP000251561"/>
    </source>
</evidence>
<protein>
    <submittedName>
        <fullName evidence="1">Uncharacterized protein</fullName>
    </submittedName>
</protein>
<dbReference type="EMBL" id="CP030261">
    <property type="protein sequence ID" value="AXB57730.1"/>
    <property type="molecule type" value="Genomic_DNA"/>
</dbReference>
<reference evidence="1 2" key="1">
    <citation type="submission" date="2018-06" db="EMBL/GenBank/DDBJ databases">
        <title>Genome sequencing of Flavobacterium.</title>
        <authorList>
            <person name="Baek M.-G."/>
            <person name="Yi H."/>
        </authorList>
    </citation>
    <scope>NUCLEOTIDE SEQUENCE [LARGE SCALE GENOMIC DNA]</scope>
    <source>
        <strain evidence="1 2">HYN0086</strain>
    </source>
</reference>
<dbReference type="Proteomes" id="UP000251561">
    <property type="component" value="Chromosome"/>
</dbReference>
<accession>A0A344LUY8</accession>
<gene>
    <name evidence="1" type="ORF">HYN86_14445</name>
</gene>
<dbReference type="AlphaFoldDB" id="A0A344LUY8"/>